<dbReference type="Proteomes" id="UP001190700">
    <property type="component" value="Unassembled WGS sequence"/>
</dbReference>
<evidence type="ECO:0000313" key="3">
    <source>
        <dbReference type="EMBL" id="KAK3238813.1"/>
    </source>
</evidence>
<name>A0AAE0GXW9_9CHLO</name>
<dbReference type="EMBL" id="LGRX02034099">
    <property type="protein sequence ID" value="KAK3238813.1"/>
    <property type="molecule type" value="Genomic_DNA"/>
</dbReference>
<feature type="domain" description="PiggyBac transposable element-derived protein" evidence="2">
    <location>
        <begin position="3"/>
        <end position="182"/>
    </location>
</feature>
<evidence type="ECO:0000313" key="6">
    <source>
        <dbReference type="Proteomes" id="UP001190700"/>
    </source>
</evidence>
<evidence type="ECO:0000259" key="2">
    <source>
        <dbReference type="Pfam" id="PF13843"/>
    </source>
</evidence>
<dbReference type="InterPro" id="IPR029526">
    <property type="entry name" value="PGBD"/>
</dbReference>
<organism evidence="5 6">
    <name type="scientific">Cymbomonas tetramitiformis</name>
    <dbReference type="NCBI Taxonomy" id="36881"/>
    <lineage>
        <taxon>Eukaryota</taxon>
        <taxon>Viridiplantae</taxon>
        <taxon>Chlorophyta</taxon>
        <taxon>Pyramimonadophyceae</taxon>
        <taxon>Pyramimonadales</taxon>
        <taxon>Pyramimonadaceae</taxon>
        <taxon>Cymbomonas</taxon>
    </lineage>
</organism>
<feature type="coiled-coil region" evidence="1">
    <location>
        <begin position="359"/>
        <end position="403"/>
    </location>
</feature>
<evidence type="ECO:0000313" key="4">
    <source>
        <dbReference type="EMBL" id="KAK3241001.1"/>
    </source>
</evidence>
<protein>
    <recommendedName>
        <fullName evidence="2">PiggyBac transposable element-derived protein domain-containing protein</fullName>
    </recommendedName>
</protein>
<reference evidence="5 6" key="1">
    <citation type="journal article" date="2015" name="Genome Biol. Evol.">
        <title>Comparative Genomics of a Bacterivorous Green Alga Reveals Evolutionary Causalities and Consequences of Phago-Mixotrophic Mode of Nutrition.</title>
        <authorList>
            <person name="Burns J.A."/>
            <person name="Paasch A."/>
            <person name="Narechania A."/>
            <person name="Kim E."/>
        </authorList>
    </citation>
    <scope>NUCLEOTIDE SEQUENCE [LARGE SCALE GENOMIC DNA]</scope>
    <source>
        <strain evidence="5">PLY_AMNH</strain>
    </source>
</reference>
<dbReference type="EMBL" id="LGRX02001281">
    <property type="protein sequence ID" value="KAK3286405.1"/>
    <property type="molecule type" value="Genomic_DNA"/>
</dbReference>
<gene>
    <name evidence="4" type="ORF">CYMTET_49202</name>
    <name evidence="3" type="ORF">CYMTET_51210</name>
    <name evidence="5" type="ORF">CYMTET_6040</name>
</gene>
<keyword evidence="1" id="KW-0175">Coiled coil</keyword>
<evidence type="ECO:0000313" key="5">
    <source>
        <dbReference type="EMBL" id="KAK3286405.1"/>
    </source>
</evidence>
<proteinExistence type="predicted"/>
<keyword evidence="6" id="KW-1185">Reference proteome</keyword>
<dbReference type="EMBL" id="LGRX02033499">
    <property type="protein sequence ID" value="KAK3241001.1"/>
    <property type="molecule type" value="Genomic_DNA"/>
</dbReference>
<sequence>MELLGKGKEFYADSWFGSVKAAVLLLERGNYLKALVKTNTKFYPLAALKGLAENVDISTHSTRAVSLVTDVMLDTGRRRIFAVYHKGPAQSVLPMIASCGTTLPGDVRVYDAHQKLSTGERRITQRECKQPEVACDYRKRFHVVDNINQATNQTERLDEAWKTHYWPHRDFAKFVGISKVNACHAWQYFDASANGIPAADRNRHFTEGFLCELFNNPFLKPTDMRKGAELEESGVPTRLSPSSELVRDLFVSPAPTARGSEQGGQLALVSAAEATTLAAGSEEVEAPAVCFLTGIPGGHAQKCTVPECKAQCYSVCGRCHTPNRHAWLCGAKTHRDCFQKHVARVAEAGKNFTPKRKRVANLVNKAEELKRAKARAERSVEEANLAAEQARAAAEALRDLMEES</sequence>
<evidence type="ECO:0000256" key="1">
    <source>
        <dbReference type="SAM" id="Coils"/>
    </source>
</evidence>
<reference evidence="5" key="2">
    <citation type="submission" date="2023-06" db="EMBL/GenBank/DDBJ databases">
        <title>Long-read-based genome assembly of the green algal bacterivore Cymbomonas tetramitiformis.</title>
        <authorList>
            <person name="Gyaltshen Y."/>
            <person name="Rozenberg A."/>
            <person name="Paasch A."/>
            <person name="Burns J.A."/>
            <person name="Warring S."/>
            <person name="Larson R."/>
            <person name="Maurer-Alcala X."/>
            <person name="Dacks J."/>
            <person name="Kim E."/>
        </authorList>
    </citation>
    <scope>NUCLEOTIDE SEQUENCE</scope>
    <source>
        <strain evidence="5">PLY_AMNH</strain>
    </source>
</reference>
<comment type="caution">
    <text evidence="5">The sequence shown here is derived from an EMBL/GenBank/DDBJ whole genome shotgun (WGS) entry which is preliminary data.</text>
</comment>
<accession>A0AAE0GXW9</accession>
<dbReference type="AlphaFoldDB" id="A0AAE0GXW9"/>
<dbReference type="Pfam" id="PF13843">
    <property type="entry name" value="DDE_Tnp_1_7"/>
    <property type="match status" value="1"/>
</dbReference>